<organism evidence="2 3">
    <name type="scientific">Nocardia uniformis</name>
    <dbReference type="NCBI Taxonomy" id="53432"/>
    <lineage>
        <taxon>Bacteria</taxon>
        <taxon>Bacillati</taxon>
        <taxon>Actinomycetota</taxon>
        <taxon>Actinomycetes</taxon>
        <taxon>Mycobacteriales</taxon>
        <taxon>Nocardiaceae</taxon>
        <taxon>Nocardia</taxon>
    </lineage>
</organism>
<evidence type="ECO:0000259" key="1">
    <source>
        <dbReference type="PROSITE" id="PS50943"/>
    </source>
</evidence>
<dbReference type="GO" id="GO:0003677">
    <property type="term" value="F:DNA binding"/>
    <property type="evidence" value="ECO:0007669"/>
    <property type="project" value="InterPro"/>
</dbReference>
<dbReference type="InterPro" id="IPR001387">
    <property type="entry name" value="Cro/C1-type_HTH"/>
</dbReference>
<dbReference type="AlphaFoldDB" id="A0A849C4R2"/>
<dbReference type="Proteomes" id="UP000586827">
    <property type="component" value="Unassembled WGS sequence"/>
</dbReference>
<dbReference type="Gene3D" id="1.10.260.40">
    <property type="entry name" value="lambda repressor-like DNA-binding domains"/>
    <property type="match status" value="1"/>
</dbReference>
<protein>
    <submittedName>
        <fullName evidence="2">Helix-turn-helix transcriptional regulator</fullName>
    </submittedName>
</protein>
<dbReference type="InterPro" id="IPR010982">
    <property type="entry name" value="Lambda_DNA-bd_dom_sf"/>
</dbReference>
<feature type="domain" description="HTH cro/C1-type" evidence="1">
    <location>
        <begin position="8"/>
        <end position="62"/>
    </location>
</feature>
<dbReference type="CDD" id="cd00093">
    <property type="entry name" value="HTH_XRE"/>
    <property type="match status" value="1"/>
</dbReference>
<dbReference type="SUPFAM" id="SSF47413">
    <property type="entry name" value="lambda repressor-like DNA-binding domains"/>
    <property type="match status" value="1"/>
</dbReference>
<proteinExistence type="predicted"/>
<dbReference type="EMBL" id="JABELX010000011">
    <property type="protein sequence ID" value="NNH73703.1"/>
    <property type="molecule type" value="Genomic_DNA"/>
</dbReference>
<evidence type="ECO:0000313" key="2">
    <source>
        <dbReference type="EMBL" id="NNH73703.1"/>
    </source>
</evidence>
<name>A0A849C4R2_9NOCA</name>
<dbReference type="Pfam" id="PF01381">
    <property type="entry name" value="HTH_3"/>
    <property type="match status" value="1"/>
</dbReference>
<evidence type="ECO:0000313" key="3">
    <source>
        <dbReference type="Proteomes" id="UP000586827"/>
    </source>
</evidence>
<keyword evidence="3" id="KW-1185">Reference proteome</keyword>
<dbReference type="PROSITE" id="PS50943">
    <property type="entry name" value="HTH_CROC1"/>
    <property type="match status" value="1"/>
</dbReference>
<dbReference type="SMART" id="SM00530">
    <property type="entry name" value="HTH_XRE"/>
    <property type="match status" value="1"/>
</dbReference>
<comment type="caution">
    <text evidence="2">The sequence shown here is derived from an EMBL/GenBank/DDBJ whole genome shotgun (WGS) entry which is preliminary data.</text>
</comment>
<sequence length="391" mass="42504">MPRRRPELAEQRKAAGFTQASLAAAMGVDRGTVRRWEAGENNPLPHERPRLAERLRVTPDRLAALLGSPSDTPATLLDELDRTRRRIDDTLSTGTVTRSRVALIDERVAEHIALYTRTAPAEMLESMVSDLLEVEGLTAVRQPTLLQGRLSEALAVLASLTADACMKLGDVRRSAHWHGSARLAADDTENTRLQAMVRAQAAMLPYYYGAAQDAVKLAREAQAVHGEVCDATALACAAEARALARYDPTAAEEARRRAEVMFDRLGTTSDDAFRFNRKRYLLYMSGVLTNMGDIANAQPVQDEALRLYGGDSGLVIDPALIRLDQAVGLAVAGDATVACDLAWSVADELCAEHRTRIVLTRAGDVLRALPAPSQSLPRAVELHAAITTRPQ</sequence>
<reference evidence="2 3" key="1">
    <citation type="submission" date="2020-05" db="EMBL/GenBank/DDBJ databases">
        <title>MicrobeNet Type strains.</title>
        <authorList>
            <person name="Nicholson A.C."/>
        </authorList>
    </citation>
    <scope>NUCLEOTIDE SEQUENCE [LARGE SCALE GENOMIC DNA]</scope>
    <source>
        <strain evidence="2 3">JCM 3224</strain>
    </source>
</reference>
<accession>A0A849C4R2</accession>
<gene>
    <name evidence="2" type="ORF">HLB23_28270</name>
</gene>